<dbReference type="PANTHER" id="PTHR38686:SF1">
    <property type="entry name" value="APOLIPOPROTEIN N-ACYLTRANSFERASE"/>
    <property type="match status" value="1"/>
</dbReference>
<feature type="transmembrane region" description="Helical" evidence="9">
    <location>
        <begin position="43"/>
        <end position="60"/>
    </location>
</feature>
<evidence type="ECO:0000256" key="9">
    <source>
        <dbReference type="HAMAP-Rule" id="MF_01148"/>
    </source>
</evidence>
<dbReference type="SUPFAM" id="SSF56317">
    <property type="entry name" value="Carbon-nitrogen hydrolase"/>
    <property type="match status" value="1"/>
</dbReference>
<proteinExistence type="inferred from homology"/>
<evidence type="ECO:0000256" key="3">
    <source>
        <dbReference type="ARBA" id="ARBA00022475"/>
    </source>
</evidence>
<keyword evidence="3 9" id="KW-1003">Cell membrane</keyword>
<accession>A0AAF0BMA1</accession>
<evidence type="ECO:0000256" key="5">
    <source>
        <dbReference type="ARBA" id="ARBA00022692"/>
    </source>
</evidence>
<dbReference type="Pfam" id="PF20154">
    <property type="entry name" value="LNT_N"/>
    <property type="match status" value="1"/>
</dbReference>
<evidence type="ECO:0000256" key="6">
    <source>
        <dbReference type="ARBA" id="ARBA00022989"/>
    </source>
</evidence>
<dbReference type="NCBIfam" id="TIGR00546">
    <property type="entry name" value="lnt"/>
    <property type="match status" value="1"/>
</dbReference>
<keyword evidence="7 9" id="KW-0472">Membrane</keyword>
<dbReference type="AlphaFoldDB" id="A0AAF0BMA1"/>
<evidence type="ECO:0000259" key="10">
    <source>
        <dbReference type="PROSITE" id="PS50263"/>
    </source>
</evidence>
<comment type="catalytic activity">
    <reaction evidence="9">
        <text>N-terminal S-1,2-diacyl-sn-glyceryl-L-cysteinyl-[lipoprotein] + a glycerophospholipid = N-acyl-S-1,2-diacyl-sn-glyceryl-L-cysteinyl-[lipoprotein] + a 2-acyl-sn-glycero-3-phospholipid + H(+)</text>
        <dbReference type="Rhea" id="RHEA:48228"/>
        <dbReference type="Rhea" id="RHEA-COMP:14681"/>
        <dbReference type="Rhea" id="RHEA-COMP:14684"/>
        <dbReference type="ChEBI" id="CHEBI:15378"/>
        <dbReference type="ChEBI" id="CHEBI:136912"/>
        <dbReference type="ChEBI" id="CHEBI:140656"/>
        <dbReference type="ChEBI" id="CHEBI:140657"/>
        <dbReference type="ChEBI" id="CHEBI:140660"/>
        <dbReference type="EC" id="2.3.1.269"/>
    </reaction>
</comment>
<organism evidence="11 12">
    <name type="scientific">Gimibacter soli</name>
    <dbReference type="NCBI Taxonomy" id="3024400"/>
    <lineage>
        <taxon>Bacteria</taxon>
        <taxon>Pseudomonadati</taxon>
        <taxon>Pseudomonadota</taxon>
        <taxon>Alphaproteobacteria</taxon>
        <taxon>Kordiimonadales</taxon>
        <taxon>Temperatibacteraceae</taxon>
        <taxon>Gimibacter</taxon>
    </lineage>
</organism>
<comment type="pathway">
    <text evidence="9">Protein modification; lipoprotein biosynthesis (N-acyl transfer).</text>
</comment>
<dbReference type="Pfam" id="PF00795">
    <property type="entry name" value="CN_hydrolase"/>
    <property type="match status" value="1"/>
</dbReference>
<dbReference type="PROSITE" id="PS50263">
    <property type="entry name" value="CN_HYDROLASE"/>
    <property type="match status" value="1"/>
</dbReference>
<dbReference type="KEGG" id="gso:PH603_00520"/>
<comment type="similarity">
    <text evidence="2 9">Belongs to the CN hydrolase family. Apolipoprotein N-acyltransferase subfamily.</text>
</comment>
<feature type="transmembrane region" description="Helical" evidence="9">
    <location>
        <begin position="174"/>
        <end position="195"/>
    </location>
</feature>
<dbReference type="GO" id="GO:0005886">
    <property type="term" value="C:plasma membrane"/>
    <property type="evidence" value="ECO:0007669"/>
    <property type="project" value="UniProtKB-SubCell"/>
</dbReference>
<dbReference type="Proteomes" id="UP001217500">
    <property type="component" value="Chromosome"/>
</dbReference>
<evidence type="ECO:0000256" key="2">
    <source>
        <dbReference type="ARBA" id="ARBA00010065"/>
    </source>
</evidence>
<keyword evidence="8 9" id="KW-0012">Acyltransferase</keyword>
<dbReference type="PANTHER" id="PTHR38686">
    <property type="entry name" value="APOLIPOPROTEIN N-ACYLTRANSFERASE"/>
    <property type="match status" value="1"/>
</dbReference>
<comment type="function">
    <text evidence="9">Catalyzes the phospholipid dependent N-acylation of the N-terminal cysteine of apolipoprotein, the last step in lipoprotein maturation.</text>
</comment>
<feature type="transmembrane region" description="Helical" evidence="9">
    <location>
        <begin position="72"/>
        <end position="90"/>
    </location>
</feature>
<keyword evidence="4 9" id="KW-0808">Transferase</keyword>
<protein>
    <recommendedName>
        <fullName evidence="9">Apolipoprotein N-acyltransferase</fullName>
        <shortName evidence="9">ALP N-acyltransferase</shortName>
        <ecNumber evidence="9">2.3.1.269</ecNumber>
    </recommendedName>
</protein>
<evidence type="ECO:0000313" key="12">
    <source>
        <dbReference type="Proteomes" id="UP001217500"/>
    </source>
</evidence>
<dbReference type="GO" id="GO:0042158">
    <property type="term" value="P:lipoprotein biosynthetic process"/>
    <property type="evidence" value="ECO:0007669"/>
    <property type="project" value="UniProtKB-UniRule"/>
</dbReference>
<reference evidence="11" key="1">
    <citation type="submission" date="2023-01" db="EMBL/GenBank/DDBJ databases">
        <title>The genome sequence of Kordiimonadaceae bacterium 6D33.</title>
        <authorList>
            <person name="Liu Y."/>
        </authorList>
    </citation>
    <scope>NUCLEOTIDE SEQUENCE</scope>
    <source>
        <strain evidence="11">6D33</strain>
    </source>
</reference>
<dbReference type="InterPro" id="IPR045378">
    <property type="entry name" value="LNT_N"/>
</dbReference>
<dbReference type="EMBL" id="CP116805">
    <property type="protein sequence ID" value="WCL54241.1"/>
    <property type="molecule type" value="Genomic_DNA"/>
</dbReference>
<evidence type="ECO:0000256" key="8">
    <source>
        <dbReference type="ARBA" id="ARBA00023315"/>
    </source>
</evidence>
<dbReference type="InterPro" id="IPR003010">
    <property type="entry name" value="C-N_Hydrolase"/>
</dbReference>
<gene>
    <name evidence="9 11" type="primary">lnt</name>
    <name evidence="11" type="ORF">PH603_00520</name>
</gene>
<comment type="subcellular location">
    <subcellularLocation>
        <location evidence="1 9">Cell membrane</location>
        <topology evidence="1 9">Multi-pass membrane protein</topology>
    </subcellularLocation>
</comment>
<evidence type="ECO:0000256" key="7">
    <source>
        <dbReference type="ARBA" id="ARBA00023136"/>
    </source>
</evidence>
<evidence type="ECO:0000256" key="4">
    <source>
        <dbReference type="ARBA" id="ARBA00022679"/>
    </source>
</evidence>
<feature type="transmembrane region" description="Helical" evidence="9">
    <location>
        <begin position="21"/>
        <end position="37"/>
    </location>
</feature>
<evidence type="ECO:0000313" key="11">
    <source>
        <dbReference type="EMBL" id="WCL54241.1"/>
    </source>
</evidence>
<dbReference type="GO" id="GO:0016410">
    <property type="term" value="F:N-acyltransferase activity"/>
    <property type="evidence" value="ECO:0007669"/>
    <property type="project" value="UniProtKB-UniRule"/>
</dbReference>
<dbReference type="HAMAP" id="MF_01148">
    <property type="entry name" value="Lnt"/>
    <property type="match status" value="1"/>
</dbReference>
<feature type="transmembrane region" description="Helical" evidence="9">
    <location>
        <begin position="207"/>
        <end position="228"/>
    </location>
</feature>
<dbReference type="InterPro" id="IPR036526">
    <property type="entry name" value="C-N_Hydrolase_sf"/>
</dbReference>
<dbReference type="InterPro" id="IPR004563">
    <property type="entry name" value="Apolipo_AcylTrfase"/>
</dbReference>
<sequence>MSEATLSGRFARWLDARPGPVWPAAAFIAGLLLSRVFSPENWAPVLLIAVPFMIMAIDSAKTPKQAFGRGWWVGFGLYAAGINWIGVSFTQQDAVPAWTAPIAVAALAAGLAVYNGIVFWFVKRFGTKGAARIILFAAVWTLAEMVRAVALTGFPWHSIGSLWSDWGFMAQGAWWLTLYGLSFITLVAAATPILWLDGSKDTARIGWTLAGLAALAAVGVAGALRLSANPTAYDNETTLRIVQANIPQREKWVSWLIDDHFDQHLQLSRARDTDGVARDVKLLIWPEAAVQRESFDRQGSILRWRLAQLLEPGALAITGGIRYDIDGEKVRYYNSLFAVAPDTSLYARYDKAHLVPFGEYLPFNDFLESIGLASLTGAVSQDHGPGPATLHLPGVPPVSPLICYEAVFPGDAIDASDRPEWLLNVTNDGWFGLTDGPYQHLALARFRAIEEGLPLVRAASTGISAVIDPLGRTVAKLGLNKRGVLDSSLPKPLAAPAIPTRQRLLLVAALLALVTGAAIYWGKISIKNNE</sequence>
<dbReference type="Gene3D" id="3.60.110.10">
    <property type="entry name" value="Carbon-nitrogen hydrolase"/>
    <property type="match status" value="1"/>
</dbReference>
<feature type="transmembrane region" description="Helical" evidence="9">
    <location>
        <begin position="504"/>
        <end position="522"/>
    </location>
</feature>
<feature type="transmembrane region" description="Helical" evidence="9">
    <location>
        <begin position="102"/>
        <end position="122"/>
    </location>
</feature>
<keyword evidence="5 9" id="KW-0812">Transmembrane</keyword>
<keyword evidence="12" id="KW-1185">Reference proteome</keyword>
<dbReference type="CDD" id="cd07571">
    <property type="entry name" value="ALP_N-acyl_transferase"/>
    <property type="match status" value="1"/>
</dbReference>
<dbReference type="RefSeq" id="WP_289503960.1">
    <property type="nucleotide sequence ID" value="NZ_CP116805.1"/>
</dbReference>
<keyword evidence="6 9" id="KW-1133">Transmembrane helix</keyword>
<evidence type="ECO:0000256" key="1">
    <source>
        <dbReference type="ARBA" id="ARBA00004651"/>
    </source>
</evidence>
<dbReference type="EC" id="2.3.1.269" evidence="9"/>
<feature type="transmembrane region" description="Helical" evidence="9">
    <location>
        <begin position="134"/>
        <end position="154"/>
    </location>
</feature>
<name>A0AAF0BMA1_9PROT</name>
<feature type="domain" description="CN hydrolase" evidence="10">
    <location>
        <begin position="242"/>
        <end position="491"/>
    </location>
</feature>